<proteinExistence type="inferred from homology"/>
<reference evidence="9 10" key="1">
    <citation type="journal article" date="2020" name="Cell Host Microbe">
        <title>Functional and Genomic Variation between Human-Derived Isolates of Lachnospiraceae Reveals Inter- and Intra-Species Diversity.</title>
        <authorList>
            <person name="Sorbara M.T."/>
            <person name="Littmann E.R."/>
            <person name="Fontana E."/>
            <person name="Moody T.U."/>
            <person name="Kohout C.E."/>
            <person name="Gjonbalaj M."/>
            <person name="Eaton V."/>
            <person name="Seok R."/>
            <person name="Leiner I.M."/>
            <person name="Pamer E.G."/>
        </authorList>
    </citation>
    <scope>NUCLEOTIDE SEQUENCE [LARGE SCALE GENOMIC DNA]</scope>
    <source>
        <strain evidence="9 10">MSK.17.74</strain>
    </source>
</reference>
<dbReference type="InterPro" id="IPR050366">
    <property type="entry name" value="BP-dependent_transpt_permease"/>
</dbReference>
<gene>
    <name evidence="9" type="ORF">G5B17_03400</name>
</gene>
<feature type="transmembrane region" description="Helical" evidence="7">
    <location>
        <begin position="270"/>
        <end position="293"/>
    </location>
</feature>
<keyword evidence="10" id="KW-1185">Reference proteome</keyword>
<keyword evidence="3" id="KW-1003">Cell membrane</keyword>
<keyword evidence="4 7" id="KW-0812">Transmembrane</keyword>
<evidence type="ECO:0000256" key="7">
    <source>
        <dbReference type="RuleBase" id="RU363032"/>
    </source>
</evidence>
<comment type="similarity">
    <text evidence="7">Belongs to the binding-protein-dependent transport system permease family.</text>
</comment>
<dbReference type="SUPFAM" id="SSF161098">
    <property type="entry name" value="MetI-like"/>
    <property type="match status" value="1"/>
</dbReference>
<dbReference type="NCBIfam" id="NF045474">
    <property type="entry name" value="Opp2C"/>
    <property type="match status" value="1"/>
</dbReference>
<keyword evidence="5 7" id="KW-1133">Transmembrane helix</keyword>
<dbReference type="InterPro" id="IPR053385">
    <property type="entry name" value="ABC_transport_permease"/>
</dbReference>
<dbReference type="EMBL" id="JAAITS010000006">
    <property type="protein sequence ID" value="NSG84501.1"/>
    <property type="molecule type" value="Genomic_DNA"/>
</dbReference>
<protein>
    <submittedName>
        <fullName evidence="9">ABC transporter permease</fullName>
    </submittedName>
</protein>
<sequence length="308" mass="33324">MGKKEQGRCQKESVVLKNGQRTDNGKHVTVRVQRFRKSHVKQKLILFSVLAACLVILAVFSDHLCPYDPYAQDLSSALQAPSLQHPMGTDTYGRDMLSRVISGARASIFSTFILVAVISIFGTIVGLCCGYYGGILDSVMMRISDVCLAFPGLVFAMAIAAILGGGIQNAIIALAVVSWPKYSRIARSQTLALKEEPYIHAAILAGDSSAQILVRHVLPNMIGPVLVTAMLDIGTMMMELAGLSFLGLGAQIPMAEWGSMMSGGRSMIQTYPWVVLSPGIAIFISVVIFNLLGDTVRDYLDPKNSRIK</sequence>
<evidence type="ECO:0000256" key="2">
    <source>
        <dbReference type="ARBA" id="ARBA00022448"/>
    </source>
</evidence>
<keyword evidence="6 7" id="KW-0472">Membrane</keyword>
<accession>A0ABX2H3R1</accession>
<dbReference type="Pfam" id="PF00528">
    <property type="entry name" value="BPD_transp_1"/>
    <property type="match status" value="1"/>
</dbReference>
<dbReference type="CDD" id="cd06261">
    <property type="entry name" value="TM_PBP2"/>
    <property type="match status" value="1"/>
</dbReference>
<name>A0ABX2H3R1_9FIRM</name>
<feature type="transmembrane region" description="Helical" evidence="7">
    <location>
        <begin position="225"/>
        <end position="250"/>
    </location>
</feature>
<comment type="subcellular location">
    <subcellularLocation>
        <location evidence="1 7">Cell membrane</location>
        <topology evidence="1 7">Multi-pass membrane protein</topology>
    </subcellularLocation>
</comment>
<feature type="transmembrane region" description="Helical" evidence="7">
    <location>
        <begin position="146"/>
        <end position="179"/>
    </location>
</feature>
<comment type="caution">
    <text evidence="9">The sequence shown here is derived from an EMBL/GenBank/DDBJ whole genome shotgun (WGS) entry which is preliminary data.</text>
</comment>
<evidence type="ECO:0000256" key="4">
    <source>
        <dbReference type="ARBA" id="ARBA00022692"/>
    </source>
</evidence>
<feature type="transmembrane region" description="Helical" evidence="7">
    <location>
        <begin position="106"/>
        <end position="134"/>
    </location>
</feature>
<feature type="transmembrane region" description="Helical" evidence="7">
    <location>
        <begin position="44"/>
        <end position="61"/>
    </location>
</feature>
<evidence type="ECO:0000256" key="5">
    <source>
        <dbReference type="ARBA" id="ARBA00022989"/>
    </source>
</evidence>
<dbReference type="Proteomes" id="UP001644719">
    <property type="component" value="Unassembled WGS sequence"/>
</dbReference>
<dbReference type="Gene3D" id="1.10.3720.10">
    <property type="entry name" value="MetI-like"/>
    <property type="match status" value="1"/>
</dbReference>
<evidence type="ECO:0000313" key="9">
    <source>
        <dbReference type="EMBL" id="NSG84501.1"/>
    </source>
</evidence>
<evidence type="ECO:0000256" key="6">
    <source>
        <dbReference type="ARBA" id="ARBA00023136"/>
    </source>
</evidence>
<evidence type="ECO:0000259" key="8">
    <source>
        <dbReference type="PROSITE" id="PS50928"/>
    </source>
</evidence>
<dbReference type="PROSITE" id="PS50928">
    <property type="entry name" value="ABC_TM1"/>
    <property type="match status" value="1"/>
</dbReference>
<evidence type="ECO:0000256" key="3">
    <source>
        <dbReference type="ARBA" id="ARBA00022475"/>
    </source>
</evidence>
<dbReference type="InterPro" id="IPR035906">
    <property type="entry name" value="MetI-like_sf"/>
</dbReference>
<organism evidence="9 10">
    <name type="scientific">Blautia faecis</name>
    <dbReference type="NCBI Taxonomy" id="871665"/>
    <lineage>
        <taxon>Bacteria</taxon>
        <taxon>Bacillati</taxon>
        <taxon>Bacillota</taxon>
        <taxon>Clostridia</taxon>
        <taxon>Lachnospirales</taxon>
        <taxon>Lachnospiraceae</taxon>
        <taxon>Blautia</taxon>
    </lineage>
</organism>
<dbReference type="PANTHER" id="PTHR43386:SF25">
    <property type="entry name" value="PEPTIDE ABC TRANSPORTER PERMEASE PROTEIN"/>
    <property type="match status" value="1"/>
</dbReference>
<feature type="domain" description="ABC transmembrane type-1" evidence="8">
    <location>
        <begin position="108"/>
        <end position="293"/>
    </location>
</feature>
<evidence type="ECO:0000313" key="10">
    <source>
        <dbReference type="Proteomes" id="UP001644719"/>
    </source>
</evidence>
<evidence type="ECO:0000256" key="1">
    <source>
        <dbReference type="ARBA" id="ARBA00004651"/>
    </source>
</evidence>
<dbReference type="InterPro" id="IPR000515">
    <property type="entry name" value="MetI-like"/>
</dbReference>
<keyword evidence="2 7" id="KW-0813">Transport</keyword>
<dbReference type="PANTHER" id="PTHR43386">
    <property type="entry name" value="OLIGOPEPTIDE TRANSPORT SYSTEM PERMEASE PROTEIN APPC"/>
    <property type="match status" value="1"/>
</dbReference>